<dbReference type="GeneID" id="79876638"/>
<dbReference type="Pfam" id="PF12900">
    <property type="entry name" value="Pyridox_ox_2"/>
    <property type="match status" value="1"/>
</dbReference>
<proteinExistence type="predicted"/>
<gene>
    <name evidence="1" type="ORF">B5F14_06820</name>
</gene>
<comment type="caution">
    <text evidence="1">The sequence shown here is derived from an EMBL/GenBank/DDBJ whole genome shotgun (WGS) entry which is preliminary data.</text>
</comment>
<organism evidence="1 2">
    <name type="scientific">Faecalitalea cylindroides</name>
    <dbReference type="NCBI Taxonomy" id="39483"/>
    <lineage>
        <taxon>Bacteria</taxon>
        <taxon>Bacillati</taxon>
        <taxon>Bacillota</taxon>
        <taxon>Erysipelotrichia</taxon>
        <taxon>Erysipelotrichales</taxon>
        <taxon>Erysipelotrichaceae</taxon>
        <taxon>Faecalitalea</taxon>
    </lineage>
</organism>
<dbReference type="RefSeq" id="WP_087158780.1">
    <property type="nucleotide sequence ID" value="NZ_CALHAA010000037.1"/>
</dbReference>
<dbReference type="InterPro" id="IPR024747">
    <property type="entry name" value="Pyridox_Oxase-rel"/>
</dbReference>
<dbReference type="PANTHER" id="PTHR34071:SF2">
    <property type="entry name" value="FLAVIN-NUCLEOTIDE-BINDING PROTEIN"/>
    <property type="match status" value="1"/>
</dbReference>
<dbReference type="InterPro" id="IPR012349">
    <property type="entry name" value="Split_barrel_FMN-bd"/>
</dbReference>
<dbReference type="Gene3D" id="2.30.110.10">
    <property type="entry name" value="Electron Transport, Fmn-binding Protein, Chain A"/>
    <property type="match status" value="1"/>
</dbReference>
<evidence type="ECO:0000313" key="1">
    <source>
        <dbReference type="EMBL" id="OUP59797.1"/>
    </source>
</evidence>
<sequence length="158" mass="18530">MRRRDREIKEFDEIVKIIKKCDSLVLGLNDEGYPYLVPLNFGMDIEDGQLYLYFHCAKEGKKLDLIQKDNRATFEMDHAHQLVLNDEKMSCTMEYESVTGKGFIEIVSEDKKIKGLKILMKHYHVSEFPFSLKPVKNTTVFRLKVIELKGKRRKVSVK</sequence>
<name>A0A1Y3VH98_9FIRM</name>
<dbReference type="Proteomes" id="UP000195447">
    <property type="component" value="Unassembled WGS sequence"/>
</dbReference>
<accession>A0A1Y3VH98</accession>
<dbReference type="PANTHER" id="PTHR34071">
    <property type="entry name" value="5-NITROIMIDAZOLE ANTIBIOTICS RESISTANCE PROTEIN, NIMA-FAMILY-RELATED PROTEIN-RELATED"/>
    <property type="match status" value="1"/>
</dbReference>
<dbReference type="EMBL" id="NFKM01000012">
    <property type="protein sequence ID" value="OUP59797.1"/>
    <property type="molecule type" value="Genomic_DNA"/>
</dbReference>
<evidence type="ECO:0000313" key="2">
    <source>
        <dbReference type="Proteomes" id="UP000195447"/>
    </source>
</evidence>
<reference evidence="2" key="1">
    <citation type="submission" date="2017-04" db="EMBL/GenBank/DDBJ databases">
        <title>Function of individual gut microbiota members based on whole genome sequencing of pure cultures obtained from chicken caecum.</title>
        <authorList>
            <person name="Medvecky M."/>
            <person name="Cejkova D."/>
            <person name="Polansky O."/>
            <person name="Karasova D."/>
            <person name="Kubasova T."/>
            <person name="Cizek A."/>
            <person name="Rychlik I."/>
        </authorList>
    </citation>
    <scope>NUCLEOTIDE SEQUENCE [LARGE SCALE GENOMIC DNA]</scope>
    <source>
        <strain evidence="2">An178</strain>
    </source>
</reference>
<dbReference type="SUPFAM" id="SSF50475">
    <property type="entry name" value="FMN-binding split barrel"/>
    <property type="match status" value="1"/>
</dbReference>
<keyword evidence="2" id="KW-1185">Reference proteome</keyword>
<protein>
    <submittedName>
        <fullName evidence="1">MFS transporter</fullName>
    </submittedName>
</protein>
<dbReference type="AlphaFoldDB" id="A0A1Y3VH98"/>